<reference evidence="2" key="1">
    <citation type="journal article" date="2023" name="G3 (Bethesda)">
        <title>Genome assembly and association tests identify interacting loci associated with vigor, precocity, and sex in interspecific pistachio rootstocks.</title>
        <authorList>
            <person name="Palmer W."/>
            <person name="Jacygrad E."/>
            <person name="Sagayaradj S."/>
            <person name="Cavanaugh K."/>
            <person name="Han R."/>
            <person name="Bertier L."/>
            <person name="Beede B."/>
            <person name="Kafkas S."/>
            <person name="Golino D."/>
            <person name="Preece J."/>
            <person name="Michelmore R."/>
        </authorList>
    </citation>
    <scope>NUCLEOTIDE SEQUENCE [LARGE SCALE GENOMIC DNA]</scope>
</reference>
<evidence type="ECO:0000313" key="1">
    <source>
        <dbReference type="EMBL" id="KAJ0007475.1"/>
    </source>
</evidence>
<sequence>MYPEGFEPDVPDYMPDEEHSDVVQDDEE</sequence>
<dbReference type="EMBL" id="CM047750">
    <property type="protein sequence ID" value="KAJ0007475.1"/>
    <property type="molecule type" value="Genomic_DNA"/>
</dbReference>
<comment type="caution">
    <text evidence="1">The sequence shown here is derived from an EMBL/GenBank/DDBJ whole genome shotgun (WGS) entry which is preliminary data.</text>
</comment>
<keyword evidence="2" id="KW-1185">Reference proteome</keyword>
<dbReference type="Proteomes" id="UP001163603">
    <property type="component" value="Chromosome 15"/>
</dbReference>
<protein>
    <submittedName>
        <fullName evidence="1">Uncharacterized protein</fullName>
    </submittedName>
</protein>
<proteinExistence type="predicted"/>
<organism evidence="1 2">
    <name type="scientific">Pistacia integerrima</name>
    <dbReference type="NCBI Taxonomy" id="434235"/>
    <lineage>
        <taxon>Eukaryota</taxon>
        <taxon>Viridiplantae</taxon>
        <taxon>Streptophyta</taxon>
        <taxon>Embryophyta</taxon>
        <taxon>Tracheophyta</taxon>
        <taxon>Spermatophyta</taxon>
        <taxon>Magnoliopsida</taxon>
        <taxon>eudicotyledons</taxon>
        <taxon>Gunneridae</taxon>
        <taxon>Pentapetalae</taxon>
        <taxon>rosids</taxon>
        <taxon>malvids</taxon>
        <taxon>Sapindales</taxon>
        <taxon>Anacardiaceae</taxon>
        <taxon>Pistacia</taxon>
    </lineage>
</organism>
<name>A0ACC0X0L0_9ROSI</name>
<gene>
    <name evidence="1" type="ORF">Pint_30709</name>
</gene>
<accession>A0ACC0X0L0</accession>
<evidence type="ECO:0000313" key="2">
    <source>
        <dbReference type="Proteomes" id="UP001163603"/>
    </source>
</evidence>